<dbReference type="AlphaFoldDB" id="A0A8H7RUW5"/>
<dbReference type="GO" id="GO:0005762">
    <property type="term" value="C:mitochondrial large ribosomal subunit"/>
    <property type="evidence" value="ECO:0007669"/>
    <property type="project" value="InterPro"/>
</dbReference>
<evidence type="ECO:0000313" key="6">
    <source>
        <dbReference type="Proteomes" id="UP000646827"/>
    </source>
</evidence>
<evidence type="ECO:0000259" key="4">
    <source>
        <dbReference type="Pfam" id="PF21492"/>
    </source>
</evidence>
<name>A0A8H7RUW5_9FUNG</name>
<dbReference type="Pfam" id="PF21492">
    <property type="entry name" value="bL31_N"/>
    <property type="match status" value="1"/>
</dbReference>
<dbReference type="PANTHER" id="PTHR28174:SF1">
    <property type="entry name" value="LARGE RIBOSOMAL SUBUNIT PROTEIN BL31M"/>
    <property type="match status" value="1"/>
</dbReference>
<evidence type="ECO:0000313" key="5">
    <source>
        <dbReference type="EMBL" id="KAG2217225.1"/>
    </source>
</evidence>
<reference evidence="5 6" key="1">
    <citation type="submission" date="2020-12" db="EMBL/GenBank/DDBJ databases">
        <title>Metabolic potential, ecology and presence of endohyphal bacteria is reflected in genomic diversity of Mucoromycotina.</title>
        <authorList>
            <person name="Muszewska A."/>
            <person name="Okrasinska A."/>
            <person name="Steczkiewicz K."/>
            <person name="Drgas O."/>
            <person name="Orlowska M."/>
            <person name="Perlinska-Lenart U."/>
            <person name="Aleksandrzak-Piekarczyk T."/>
            <person name="Szatraj K."/>
            <person name="Zielenkiewicz U."/>
            <person name="Pilsyk S."/>
            <person name="Malc E."/>
            <person name="Mieczkowski P."/>
            <person name="Kruszewska J.S."/>
            <person name="Biernat P."/>
            <person name="Pawlowska J."/>
        </authorList>
    </citation>
    <scope>NUCLEOTIDE SEQUENCE [LARGE SCALE GENOMIC DNA]</scope>
    <source>
        <strain evidence="5 6">CBS 142.35</strain>
    </source>
</reference>
<dbReference type="Proteomes" id="UP000646827">
    <property type="component" value="Unassembled WGS sequence"/>
</dbReference>
<proteinExistence type="predicted"/>
<organism evidence="5 6">
    <name type="scientific">Circinella minor</name>
    <dbReference type="NCBI Taxonomy" id="1195481"/>
    <lineage>
        <taxon>Eukaryota</taxon>
        <taxon>Fungi</taxon>
        <taxon>Fungi incertae sedis</taxon>
        <taxon>Mucoromycota</taxon>
        <taxon>Mucoromycotina</taxon>
        <taxon>Mucoromycetes</taxon>
        <taxon>Mucorales</taxon>
        <taxon>Lichtheimiaceae</taxon>
        <taxon>Circinella</taxon>
    </lineage>
</organism>
<keyword evidence="1" id="KW-0689">Ribosomal protein</keyword>
<protein>
    <recommendedName>
        <fullName evidence="4">Ribosomal protein bL31m N-terminal domain-containing protein</fullName>
    </recommendedName>
</protein>
<dbReference type="EMBL" id="JAEPRB010000315">
    <property type="protein sequence ID" value="KAG2217225.1"/>
    <property type="molecule type" value="Genomic_DNA"/>
</dbReference>
<gene>
    <name evidence="5" type="ORF">INT45_012684</name>
</gene>
<comment type="caution">
    <text evidence="5">The sequence shown here is derived from an EMBL/GenBank/DDBJ whole genome shotgun (WGS) entry which is preliminary data.</text>
</comment>
<dbReference type="GO" id="GO:0032543">
    <property type="term" value="P:mitochondrial translation"/>
    <property type="evidence" value="ECO:0007669"/>
    <property type="project" value="InterPro"/>
</dbReference>
<keyword evidence="6" id="KW-1185">Reference proteome</keyword>
<evidence type="ECO:0000256" key="3">
    <source>
        <dbReference type="SAM" id="MobiDB-lite"/>
    </source>
</evidence>
<accession>A0A8H7RUW5</accession>
<dbReference type="InterPro" id="IPR048874">
    <property type="entry name" value="Ribosomal_bL31m_N"/>
</dbReference>
<feature type="domain" description="Ribosomal protein bL31m N-terminal" evidence="4">
    <location>
        <begin position="34"/>
        <end position="73"/>
    </location>
</feature>
<sequence>MIFGQVKQLTTLRTPSTCTLVRHASTQQTVKPEKFVQTVVLSNGATFTVRTTSPRANIRLAKDTRNHPLWNPAMLKEGVRDESEQLSKFQKRFGAESDLGDLAWIESEEQISTTMKKVIASGGYKKPTPEKKKGRGKK</sequence>
<dbReference type="SUPFAM" id="SSF143800">
    <property type="entry name" value="L28p-like"/>
    <property type="match status" value="1"/>
</dbReference>
<dbReference type="PANTHER" id="PTHR28174">
    <property type="entry name" value="54S RIBOSOMAL PROTEIN L36, MITOCHONDRIAL"/>
    <property type="match status" value="1"/>
</dbReference>
<evidence type="ECO:0000256" key="1">
    <source>
        <dbReference type="ARBA" id="ARBA00022980"/>
    </source>
</evidence>
<dbReference type="InterPro" id="IPR034600">
    <property type="entry name" value="Ribosomal_bL31m"/>
</dbReference>
<dbReference type="GO" id="GO:0003735">
    <property type="term" value="F:structural constituent of ribosome"/>
    <property type="evidence" value="ECO:0007669"/>
    <property type="project" value="InterPro"/>
</dbReference>
<dbReference type="Gene3D" id="6.20.130.10">
    <property type="match status" value="1"/>
</dbReference>
<feature type="region of interest" description="Disordered" evidence="3">
    <location>
        <begin position="117"/>
        <end position="138"/>
    </location>
</feature>
<evidence type="ECO:0000256" key="2">
    <source>
        <dbReference type="ARBA" id="ARBA00023274"/>
    </source>
</evidence>
<dbReference type="InterPro" id="IPR034704">
    <property type="entry name" value="Ribosomal_bL28/bL31-like_sf"/>
</dbReference>
<dbReference type="OrthoDB" id="5587740at2759"/>
<keyword evidence="2" id="KW-0687">Ribonucleoprotein</keyword>